<dbReference type="AlphaFoldDB" id="A0AAD6D5M0"/>
<feature type="domain" description="NAD(P)-binding" evidence="2">
    <location>
        <begin position="7"/>
        <end position="224"/>
    </location>
</feature>
<name>A0AAD6D5M0_9EURO</name>
<dbReference type="PANTHER" id="PTHR15020">
    <property type="entry name" value="FLAVIN REDUCTASE-RELATED"/>
    <property type="match status" value="1"/>
</dbReference>
<dbReference type="InterPro" id="IPR016040">
    <property type="entry name" value="NAD(P)-bd_dom"/>
</dbReference>
<protein>
    <recommendedName>
        <fullName evidence="2">NAD(P)-binding domain-containing protein</fullName>
    </recommendedName>
</protein>
<dbReference type="Proteomes" id="UP001220324">
    <property type="component" value="Unassembled WGS sequence"/>
</dbReference>
<comment type="similarity">
    <text evidence="1">Belongs to the avfA family.</text>
</comment>
<gene>
    <name evidence="3" type="ORF">N7494_000129</name>
</gene>
<dbReference type="Gene3D" id="3.40.50.720">
    <property type="entry name" value="NAD(P)-binding Rossmann-like Domain"/>
    <property type="match status" value="1"/>
</dbReference>
<reference evidence="3 4" key="1">
    <citation type="journal article" date="2023" name="IMA Fungus">
        <title>Comparative genomic study of the Penicillium genus elucidates a diverse pangenome and 15 lateral gene transfer events.</title>
        <authorList>
            <person name="Petersen C."/>
            <person name="Sorensen T."/>
            <person name="Nielsen M.R."/>
            <person name="Sondergaard T.E."/>
            <person name="Sorensen J.L."/>
            <person name="Fitzpatrick D.A."/>
            <person name="Frisvad J.C."/>
            <person name="Nielsen K.L."/>
        </authorList>
    </citation>
    <scope>NUCLEOTIDE SEQUENCE [LARGE SCALE GENOMIC DNA]</scope>
    <source>
        <strain evidence="3 4">IBT 35679</strain>
    </source>
</reference>
<accession>A0AAD6D5M0</accession>
<proteinExistence type="inferred from homology"/>
<organism evidence="3 4">
    <name type="scientific">Penicillium frequentans</name>
    <dbReference type="NCBI Taxonomy" id="3151616"/>
    <lineage>
        <taxon>Eukaryota</taxon>
        <taxon>Fungi</taxon>
        <taxon>Dikarya</taxon>
        <taxon>Ascomycota</taxon>
        <taxon>Pezizomycotina</taxon>
        <taxon>Eurotiomycetes</taxon>
        <taxon>Eurotiomycetidae</taxon>
        <taxon>Eurotiales</taxon>
        <taxon>Aspergillaceae</taxon>
        <taxon>Penicillium</taxon>
    </lineage>
</organism>
<dbReference type="PANTHER" id="PTHR15020:SF50">
    <property type="entry name" value="UPF0659 PROTEIN YMR090W"/>
    <property type="match status" value="1"/>
</dbReference>
<evidence type="ECO:0000259" key="2">
    <source>
        <dbReference type="Pfam" id="PF13460"/>
    </source>
</evidence>
<sequence>MHVLLLGGHGKVALYLTPLLLNRSWSVTSIVRNPDHESEILDLGKGRKGKLSVLISSLESVKSATDAKKILDATKPDYVVWSAGAGGKGGPARTIAIDQEAAKHFIEASFAYPSVSKFLMVSWLGSRRKQPSWMTDDAWASVMVAKNEILPTYAAAKLEADEYMTALAAKRKQEDPRPFQAIDLRPGGLKDDPATRKVELGITGQAKGTVTREDVAIVADQLLARADVEGWIDLVNGNVDVEEAVEKVAAEKIDAAAEEDVDEMVKRFFP</sequence>
<evidence type="ECO:0000256" key="1">
    <source>
        <dbReference type="ARBA" id="ARBA00038376"/>
    </source>
</evidence>
<dbReference type="InterPro" id="IPR036291">
    <property type="entry name" value="NAD(P)-bd_dom_sf"/>
</dbReference>
<keyword evidence="4" id="KW-1185">Reference proteome</keyword>
<evidence type="ECO:0000313" key="3">
    <source>
        <dbReference type="EMBL" id="KAJ5556214.1"/>
    </source>
</evidence>
<dbReference type="SUPFAM" id="SSF51735">
    <property type="entry name" value="NAD(P)-binding Rossmann-fold domains"/>
    <property type="match status" value="1"/>
</dbReference>
<dbReference type="Pfam" id="PF13460">
    <property type="entry name" value="NAD_binding_10"/>
    <property type="match status" value="1"/>
</dbReference>
<evidence type="ECO:0000313" key="4">
    <source>
        <dbReference type="Proteomes" id="UP001220324"/>
    </source>
</evidence>
<dbReference type="EMBL" id="JAQIZZ010000001">
    <property type="protein sequence ID" value="KAJ5556214.1"/>
    <property type="molecule type" value="Genomic_DNA"/>
</dbReference>
<comment type="caution">
    <text evidence="3">The sequence shown here is derived from an EMBL/GenBank/DDBJ whole genome shotgun (WGS) entry which is preliminary data.</text>
</comment>